<feature type="transmembrane region" description="Helical" evidence="1">
    <location>
        <begin position="23"/>
        <end position="43"/>
    </location>
</feature>
<accession>A0AAX2RQP0</accession>
<keyword evidence="1" id="KW-1133">Transmembrane helix</keyword>
<keyword evidence="1" id="KW-0472">Membrane</keyword>
<proteinExistence type="predicted"/>
<gene>
    <name evidence="2" type="ORF">E3D37_11060</name>
</gene>
<protein>
    <submittedName>
        <fullName evidence="2">Uncharacterized protein</fullName>
    </submittedName>
</protein>
<organism evidence="2 3">
    <name type="scientific">Burkholderia cepacia</name>
    <name type="common">Pseudomonas cepacia</name>
    <dbReference type="NCBI Taxonomy" id="292"/>
    <lineage>
        <taxon>Bacteria</taxon>
        <taxon>Pseudomonadati</taxon>
        <taxon>Pseudomonadota</taxon>
        <taxon>Betaproteobacteria</taxon>
        <taxon>Burkholderiales</taxon>
        <taxon>Burkholderiaceae</taxon>
        <taxon>Burkholderia</taxon>
        <taxon>Burkholderia cepacia complex</taxon>
    </lineage>
</organism>
<evidence type="ECO:0000313" key="2">
    <source>
        <dbReference type="EMBL" id="TEU50385.1"/>
    </source>
</evidence>
<reference evidence="2 3" key="1">
    <citation type="submission" date="2019-03" db="EMBL/GenBank/DDBJ databases">
        <title>Burkholderia cepacia outbreak.</title>
        <authorList>
            <person name="Farzana R."/>
            <person name="Walsh T.R."/>
        </authorList>
    </citation>
    <scope>NUCLEOTIDE SEQUENCE [LARGE SCALE GENOMIC DNA]</scope>
    <source>
        <strain evidence="3">d13</strain>
    </source>
</reference>
<dbReference type="Proteomes" id="UP000298234">
    <property type="component" value="Unassembled WGS sequence"/>
</dbReference>
<evidence type="ECO:0000256" key="1">
    <source>
        <dbReference type="SAM" id="Phobius"/>
    </source>
</evidence>
<evidence type="ECO:0000313" key="3">
    <source>
        <dbReference type="Proteomes" id="UP000298234"/>
    </source>
</evidence>
<dbReference type="RefSeq" id="WP_134256345.1">
    <property type="nucleotide sequence ID" value="NZ_SNSF01000073.1"/>
</dbReference>
<comment type="caution">
    <text evidence="2">The sequence shown here is derived from an EMBL/GenBank/DDBJ whole genome shotgun (WGS) entry which is preliminary data.</text>
</comment>
<sequence length="210" mass="22960">MVPHKSNMNKEGNEMDHLWSEGLLGIVTGILTTVILFTIKALWTGKVFPLIEAIRYRGLKIDGVWEGAHIDEKSRSESRLTLKQKAHRLSGAFTFKYLGPDKEFTLDFDVDGAVWEGFLTLNFSPSDRRITSCATSLVKIKGGGSVMAGAFLFRNADIDDVGVVPFTLRRYERVAGFNATGNAAPRAVELGATQANAVAEDAAQPAAERE</sequence>
<dbReference type="AlphaFoldDB" id="A0AAX2RQP0"/>
<dbReference type="EMBL" id="SNSQ01000010">
    <property type="protein sequence ID" value="TEU50385.1"/>
    <property type="molecule type" value="Genomic_DNA"/>
</dbReference>
<name>A0AAX2RQP0_BURCE</name>
<keyword evidence="1" id="KW-0812">Transmembrane</keyword>